<gene>
    <name evidence="1" type="ORF">FA95DRAFT_780706</name>
</gene>
<reference evidence="1" key="1">
    <citation type="submission" date="2021-02" db="EMBL/GenBank/DDBJ databases">
        <authorList>
            <consortium name="DOE Joint Genome Institute"/>
            <person name="Ahrendt S."/>
            <person name="Looney B.P."/>
            <person name="Miyauchi S."/>
            <person name="Morin E."/>
            <person name="Drula E."/>
            <person name="Courty P.E."/>
            <person name="Chicoki N."/>
            <person name="Fauchery L."/>
            <person name="Kohler A."/>
            <person name="Kuo A."/>
            <person name="Labutti K."/>
            <person name="Pangilinan J."/>
            <person name="Lipzen A."/>
            <person name="Riley R."/>
            <person name="Andreopoulos W."/>
            <person name="He G."/>
            <person name="Johnson J."/>
            <person name="Barry K.W."/>
            <person name="Grigoriev I.V."/>
            <person name="Nagy L."/>
            <person name="Hibbett D."/>
            <person name="Henrissat B."/>
            <person name="Matheny P.B."/>
            <person name="Labbe J."/>
            <person name="Martin F."/>
        </authorList>
    </citation>
    <scope>NUCLEOTIDE SEQUENCE</scope>
    <source>
        <strain evidence="1">FP105234-sp</strain>
    </source>
</reference>
<sequence>MNAQALQFLPPGFASPGRVIASAHMGMYVSPMNFLIEGRPGRRGRTRCPHRPSADDTPWTGRARARGAAIRASEQRGPRAARAVGRAAASRGRTSSGTLLVGRVLLVLTLMRRWLGVKMVCDLFVYRLRLTRGHLAEMLELIASMKSTFYHRRCAPCRTTAARTAGRTVRADRHTSWSAAEMPQLRSRSHGLRLEHFKVIAGRARNRRAPRMPCSH</sequence>
<keyword evidence="2" id="KW-1185">Reference proteome</keyword>
<organism evidence="1 2">
    <name type="scientific">Auriscalpium vulgare</name>
    <dbReference type="NCBI Taxonomy" id="40419"/>
    <lineage>
        <taxon>Eukaryota</taxon>
        <taxon>Fungi</taxon>
        <taxon>Dikarya</taxon>
        <taxon>Basidiomycota</taxon>
        <taxon>Agaricomycotina</taxon>
        <taxon>Agaricomycetes</taxon>
        <taxon>Russulales</taxon>
        <taxon>Auriscalpiaceae</taxon>
        <taxon>Auriscalpium</taxon>
    </lineage>
</organism>
<name>A0ACB8RAA5_9AGAM</name>
<dbReference type="EMBL" id="MU276147">
    <property type="protein sequence ID" value="KAI0041065.1"/>
    <property type="molecule type" value="Genomic_DNA"/>
</dbReference>
<comment type="caution">
    <text evidence="1">The sequence shown here is derived from an EMBL/GenBank/DDBJ whole genome shotgun (WGS) entry which is preliminary data.</text>
</comment>
<accession>A0ACB8RAA5</accession>
<protein>
    <submittedName>
        <fullName evidence="1">Uncharacterized protein</fullName>
    </submittedName>
</protein>
<proteinExistence type="predicted"/>
<dbReference type="Proteomes" id="UP000814033">
    <property type="component" value="Unassembled WGS sequence"/>
</dbReference>
<evidence type="ECO:0000313" key="2">
    <source>
        <dbReference type="Proteomes" id="UP000814033"/>
    </source>
</evidence>
<reference evidence="1" key="2">
    <citation type="journal article" date="2022" name="New Phytol.">
        <title>Evolutionary transition to the ectomycorrhizal habit in the genomes of a hyperdiverse lineage of mushroom-forming fungi.</title>
        <authorList>
            <person name="Looney B."/>
            <person name="Miyauchi S."/>
            <person name="Morin E."/>
            <person name="Drula E."/>
            <person name="Courty P.E."/>
            <person name="Kohler A."/>
            <person name="Kuo A."/>
            <person name="LaButti K."/>
            <person name="Pangilinan J."/>
            <person name="Lipzen A."/>
            <person name="Riley R."/>
            <person name="Andreopoulos W."/>
            <person name="He G."/>
            <person name="Johnson J."/>
            <person name="Nolan M."/>
            <person name="Tritt A."/>
            <person name="Barry K.W."/>
            <person name="Grigoriev I.V."/>
            <person name="Nagy L.G."/>
            <person name="Hibbett D."/>
            <person name="Henrissat B."/>
            <person name="Matheny P.B."/>
            <person name="Labbe J."/>
            <person name="Martin F.M."/>
        </authorList>
    </citation>
    <scope>NUCLEOTIDE SEQUENCE</scope>
    <source>
        <strain evidence="1">FP105234-sp</strain>
    </source>
</reference>
<evidence type="ECO:0000313" key="1">
    <source>
        <dbReference type="EMBL" id="KAI0041065.1"/>
    </source>
</evidence>